<keyword evidence="3 5" id="KW-0067">ATP-binding</keyword>
<organism evidence="5 6">
    <name type="scientific">Marichromatium bheemlicum</name>
    <dbReference type="NCBI Taxonomy" id="365339"/>
    <lineage>
        <taxon>Bacteria</taxon>
        <taxon>Pseudomonadati</taxon>
        <taxon>Pseudomonadota</taxon>
        <taxon>Gammaproteobacteria</taxon>
        <taxon>Chromatiales</taxon>
        <taxon>Chromatiaceae</taxon>
        <taxon>Marichromatium</taxon>
    </lineage>
</organism>
<dbReference type="InterPro" id="IPR003593">
    <property type="entry name" value="AAA+_ATPase"/>
</dbReference>
<evidence type="ECO:0000256" key="1">
    <source>
        <dbReference type="ARBA" id="ARBA00022448"/>
    </source>
</evidence>
<keyword evidence="1" id="KW-0813">Transport</keyword>
<feature type="domain" description="ABC transporter" evidence="4">
    <location>
        <begin position="8"/>
        <end position="236"/>
    </location>
</feature>
<dbReference type="EMBL" id="JAAXKX010000017">
    <property type="protein sequence ID" value="NKN33923.1"/>
    <property type="molecule type" value="Genomic_DNA"/>
</dbReference>
<dbReference type="InterPro" id="IPR003439">
    <property type="entry name" value="ABC_transporter-like_ATP-bd"/>
</dbReference>
<dbReference type="InterPro" id="IPR015854">
    <property type="entry name" value="ABC_transpr_LolD-like"/>
</dbReference>
<dbReference type="InterPro" id="IPR027417">
    <property type="entry name" value="P-loop_NTPase"/>
</dbReference>
<keyword evidence="6" id="KW-1185">Reference proteome</keyword>
<dbReference type="SUPFAM" id="SSF52540">
    <property type="entry name" value="P-loop containing nucleoside triphosphate hydrolases"/>
    <property type="match status" value="1"/>
</dbReference>
<dbReference type="GO" id="GO:0005524">
    <property type="term" value="F:ATP binding"/>
    <property type="evidence" value="ECO:0007669"/>
    <property type="project" value="UniProtKB-KW"/>
</dbReference>
<dbReference type="PROSITE" id="PS00211">
    <property type="entry name" value="ABC_TRANSPORTER_1"/>
    <property type="match status" value="1"/>
</dbReference>
<accession>A0ABX1I9K3</accession>
<dbReference type="InterPro" id="IPR017911">
    <property type="entry name" value="MacB-like_ATP-bd"/>
</dbReference>
<dbReference type="Gene3D" id="3.40.50.300">
    <property type="entry name" value="P-loop containing nucleotide triphosphate hydrolases"/>
    <property type="match status" value="1"/>
</dbReference>
<dbReference type="Proteomes" id="UP000740754">
    <property type="component" value="Unassembled WGS sequence"/>
</dbReference>
<dbReference type="Pfam" id="PF00005">
    <property type="entry name" value="ABC_tran"/>
    <property type="match status" value="1"/>
</dbReference>
<keyword evidence="2" id="KW-0547">Nucleotide-binding</keyword>
<evidence type="ECO:0000313" key="5">
    <source>
        <dbReference type="EMBL" id="NKN33923.1"/>
    </source>
</evidence>
<comment type="caution">
    <text evidence="5">The sequence shown here is derived from an EMBL/GenBank/DDBJ whole genome shotgun (WGS) entry which is preliminary data.</text>
</comment>
<name>A0ABX1I9K3_9GAMM</name>
<proteinExistence type="predicted"/>
<evidence type="ECO:0000313" key="6">
    <source>
        <dbReference type="Proteomes" id="UP000740754"/>
    </source>
</evidence>
<dbReference type="PANTHER" id="PTHR24220:SF685">
    <property type="entry name" value="ABC TRANSPORTER RELATED"/>
    <property type="match status" value="1"/>
</dbReference>
<dbReference type="CDD" id="cd03255">
    <property type="entry name" value="ABC_MJ0796_LolCDE_FtsE"/>
    <property type="match status" value="1"/>
</dbReference>
<evidence type="ECO:0000256" key="3">
    <source>
        <dbReference type="ARBA" id="ARBA00022840"/>
    </source>
</evidence>
<gene>
    <name evidence="5" type="ORF">HF203_11900</name>
</gene>
<reference evidence="5 6" key="1">
    <citation type="submission" date="2020-04" db="EMBL/GenBank/DDBJ databases">
        <title>Draft Whole-Genome sequence of Marichromatium bheemlicum DSM 18632, type strain.</title>
        <authorList>
            <person name="Kyndt J.A."/>
            <person name="Meyer T.E."/>
        </authorList>
    </citation>
    <scope>NUCLEOTIDE SEQUENCE [LARGE SCALE GENOMIC DNA]</scope>
    <source>
        <strain evidence="5 6">DSM 18632</strain>
    </source>
</reference>
<evidence type="ECO:0000259" key="4">
    <source>
        <dbReference type="PROSITE" id="PS50893"/>
    </source>
</evidence>
<sequence length="236" mass="25532">MSDTSPQLCAHDLYRHYREAGGHGERRVLEGVALSARAGECVALLGRSGSGKSTLLNLLAGIDRPDRGWVEVAGTRLSTLGEPALTRLRRRRIGFIYQSFNLIDELTVAENIALPLALDGVRARDARPRIAAMLERLGLGGRANAFPDQLSGGEQQRVAIGRALIHEPALILADEPTGNLDADTGARVLELLAALFREHGRTLVLVTHSRAVAAIADRVLTLERGRLRADDTALSW</sequence>
<dbReference type="InterPro" id="IPR017871">
    <property type="entry name" value="ABC_transporter-like_CS"/>
</dbReference>
<evidence type="ECO:0000256" key="2">
    <source>
        <dbReference type="ARBA" id="ARBA00022741"/>
    </source>
</evidence>
<dbReference type="SMART" id="SM00382">
    <property type="entry name" value="AAA"/>
    <property type="match status" value="1"/>
</dbReference>
<dbReference type="RefSeq" id="WP_168669983.1">
    <property type="nucleotide sequence ID" value="NZ_JAAXKX010000017.1"/>
</dbReference>
<protein>
    <submittedName>
        <fullName evidence="5">ABC transporter ATP-binding protein</fullName>
    </submittedName>
</protein>
<dbReference type="PANTHER" id="PTHR24220">
    <property type="entry name" value="IMPORT ATP-BINDING PROTEIN"/>
    <property type="match status" value="1"/>
</dbReference>
<dbReference type="PROSITE" id="PS50893">
    <property type="entry name" value="ABC_TRANSPORTER_2"/>
    <property type="match status" value="1"/>
</dbReference>